<keyword evidence="8" id="KW-1185">Reference proteome</keyword>
<dbReference type="FunCoup" id="A0A3N7EWJ8">
    <property type="interactions" value="47"/>
</dbReference>
<dbReference type="PROSITE" id="PS51294">
    <property type="entry name" value="HTH_MYB"/>
    <property type="match status" value="2"/>
</dbReference>
<evidence type="ECO:0000256" key="4">
    <source>
        <dbReference type="ARBA" id="ARBA00023125"/>
    </source>
</evidence>
<protein>
    <recommendedName>
        <fullName evidence="9">MYB family protein</fullName>
    </recommendedName>
</protein>
<dbReference type="PANTHER" id="PTHR48000">
    <property type="entry name" value="OS09G0431300 PROTEIN"/>
    <property type="match status" value="1"/>
</dbReference>
<dbReference type="GO" id="GO:0005634">
    <property type="term" value="C:nucleus"/>
    <property type="evidence" value="ECO:0000318"/>
    <property type="project" value="GO_Central"/>
</dbReference>
<comment type="subcellular location">
    <subcellularLocation>
        <location evidence="1">Nucleus</location>
    </subcellularLocation>
</comment>
<accession>A0A3N7EWJ8</accession>
<evidence type="ECO:0000313" key="7">
    <source>
        <dbReference type="EMBL" id="RQO89669.2"/>
    </source>
</evidence>
<evidence type="ECO:0000313" key="8">
    <source>
        <dbReference type="Proteomes" id="UP000006729"/>
    </source>
</evidence>
<dbReference type="InterPro" id="IPR001005">
    <property type="entry name" value="SANT/Myb"/>
</dbReference>
<dbReference type="GO" id="GO:0006355">
    <property type="term" value="P:regulation of DNA-templated transcription"/>
    <property type="evidence" value="ECO:0000318"/>
    <property type="project" value="GO_Central"/>
</dbReference>
<dbReference type="SMART" id="SM00717">
    <property type="entry name" value="SANT"/>
    <property type="match status" value="2"/>
</dbReference>
<dbReference type="InterPro" id="IPR009057">
    <property type="entry name" value="Homeodomain-like_sf"/>
</dbReference>
<name>A0A3N7EWJ8_POPTR</name>
<dbReference type="Gene3D" id="1.10.10.60">
    <property type="entry name" value="Homeodomain-like"/>
    <property type="match status" value="2"/>
</dbReference>
<dbReference type="GO" id="GO:0003677">
    <property type="term" value="F:DNA binding"/>
    <property type="evidence" value="ECO:0007669"/>
    <property type="project" value="UniProtKB-KW"/>
</dbReference>
<dbReference type="InParanoid" id="A0A3N7EWJ8"/>
<evidence type="ECO:0008006" key="9">
    <source>
        <dbReference type="Google" id="ProtNLM"/>
    </source>
</evidence>
<evidence type="ECO:0000256" key="1">
    <source>
        <dbReference type="ARBA" id="ARBA00004123"/>
    </source>
</evidence>
<dbReference type="PROSITE" id="PS50090">
    <property type="entry name" value="MYB_LIKE"/>
    <property type="match status" value="2"/>
</dbReference>
<dbReference type="STRING" id="3694.A0A3N7EWJ8"/>
<keyword evidence="4" id="KW-0238">DNA-binding</keyword>
<evidence type="ECO:0000256" key="2">
    <source>
        <dbReference type="ARBA" id="ARBA00022737"/>
    </source>
</evidence>
<evidence type="ECO:0000256" key="3">
    <source>
        <dbReference type="ARBA" id="ARBA00023015"/>
    </source>
</evidence>
<keyword evidence="5" id="KW-0804">Transcription</keyword>
<dbReference type="CDD" id="cd00167">
    <property type="entry name" value="SANT"/>
    <property type="match status" value="1"/>
</dbReference>
<dbReference type="Pfam" id="PF00249">
    <property type="entry name" value="Myb_DNA-binding"/>
    <property type="match status" value="2"/>
</dbReference>
<organism evidence="7 8">
    <name type="scientific">Populus trichocarpa</name>
    <name type="common">Western balsam poplar</name>
    <name type="synonym">Populus balsamifera subsp. trichocarpa</name>
    <dbReference type="NCBI Taxonomy" id="3694"/>
    <lineage>
        <taxon>Eukaryota</taxon>
        <taxon>Viridiplantae</taxon>
        <taxon>Streptophyta</taxon>
        <taxon>Embryophyta</taxon>
        <taxon>Tracheophyta</taxon>
        <taxon>Spermatophyta</taxon>
        <taxon>Magnoliopsida</taxon>
        <taxon>eudicotyledons</taxon>
        <taxon>Gunneridae</taxon>
        <taxon>Pentapetalae</taxon>
        <taxon>rosids</taxon>
        <taxon>fabids</taxon>
        <taxon>Malpighiales</taxon>
        <taxon>Salicaceae</taxon>
        <taxon>Saliceae</taxon>
        <taxon>Populus</taxon>
    </lineage>
</organism>
<comment type="caution">
    <text evidence="7">The sequence shown here is derived from an EMBL/GenBank/DDBJ whole genome shotgun (WGS) entry which is preliminary data.</text>
</comment>
<dbReference type="FunFam" id="1.10.10.60:FF:000015">
    <property type="entry name" value="Transcription factor RAX3"/>
    <property type="match status" value="1"/>
</dbReference>
<evidence type="ECO:0000256" key="5">
    <source>
        <dbReference type="ARBA" id="ARBA00023163"/>
    </source>
</evidence>
<keyword evidence="3" id="KW-0805">Transcription regulation</keyword>
<dbReference type="PANTHER" id="PTHR48000:SF72">
    <property type="entry name" value="TRANSCRIPTION FACTOR RAX2-LIKE"/>
    <property type="match status" value="1"/>
</dbReference>
<keyword evidence="2" id="KW-0677">Repeat</keyword>
<dbReference type="SUPFAM" id="SSF46689">
    <property type="entry name" value="Homeodomain-like"/>
    <property type="match status" value="1"/>
</dbReference>
<dbReference type="AlphaFoldDB" id="A0A3N7EWJ8"/>
<dbReference type="Proteomes" id="UP000006729">
    <property type="component" value="Chromosome 4"/>
</dbReference>
<dbReference type="GO" id="GO:0003700">
    <property type="term" value="F:DNA-binding transcription factor activity"/>
    <property type="evidence" value="ECO:0000318"/>
    <property type="project" value="GO_Central"/>
</dbReference>
<dbReference type="InterPro" id="IPR017930">
    <property type="entry name" value="Myb_dom"/>
</dbReference>
<proteinExistence type="predicted"/>
<sequence>MACISSSIASIFSFVIALLKLSGSLSAKKQNRVVSSMTCVASYNSSRFLILLGPSDEDAAAGVDDDAPGVFLLLNTGNLCTGLCGSAAGIITGLCGSAVGTIGSSTSTVGTSSPSRIKSMLQSHLLYILHLDQISLF</sequence>
<dbReference type="EMBL" id="CM009293">
    <property type="protein sequence ID" value="RQO89669.2"/>
    <property type="molecule type" value="Genomic_DNA"/>
</dbReference>
<gene>
    <name evidence="7" type="ORF">POPTR_004G216601v4</name>
</gene>
<reference evidence="7 8" key="1">
    <citation type="journal article" date="2006" name="Science">
        <title>The genome of black cottonwood, Populus trichocarpa (Torr. &amp; Gray).</title>
        <authorList>
            <person name="Tuskan G.A."/>
            <person name="Difazio S."/>
            <person name="Jansson S."/>
            <person name="Bohlmann J."/>
            <person name="Grigoriev I."/>
            <person name="Hellsten U."/>
            <person name="Putnam N."/>
            <person name="Ralph S."/>
            <person name="Rombauts S."/>
            <person name="Salamov A."/>
            <person name="Schein J."/>
            <person name="Sterck L."/>
            <person name="Aerts A."/>
            <person name="Bhalerao R.R."/>
            <person name="Bhalerao R.P."/>
            <person name="Blaudez D."/>
            <person name="Boerjan W."/>
            <person name="Brun A."/>
            <person name="Brunner A."/>
            <person name="Busov V."/>
            <person name="Campbell M."/>
            <person name="Carlson J."/>
            <person name="Chalot M."/>
            <person name="Chapman J."/>
            <person name="Chen G.L."/>
            <person name="Cooper D."/>
            <person name="Coutinho P.M."/>
            <person name="Couturier J."/>
            <person name="Covert S."/>
            <person name="Cronk Q."/>
            <person name="Cunningham R."/>
            <person name="Davis J."/>
            <person name="Degroeve S."/>
            <person name="Dejardin A."/>
            <person name="Depamphilis C."/>
            <person name="Detter J."/>
            <person name="Dirks B."/>
            <person name="Dubchak I."/>
            <person name="Duplessis S."/>
            <person name="Ehlting J."/>
            <person name="Ellis B."/>
            <person name="Gendler K."/>
            <person name="Goodstein D."/>
            <person name="Gribskov M."/>
            <person name="Grimwood J."/>
            <person name="Groover A."/>
            <person name="Gunter L."/>
            <person name="Hamberger B."/>
            <person name="Heinze B."/>
            <person name="Helariutta Y."/>
            <person name="Henrissat B."/>
            <person name="Holligan D."/>
            <person name="Holt R."/>
            <person name="Huang W."/>
            <person name="Islam-Faridi N."/>
            <person name="Jones S."/>
            <person name="Jones-Rhoades M."/>
            <person name="Jorgensen R."/>
            <person name="Joshi C."/>
            <person name="Kangasjarvi J."/>
            <person name="Karlsson J."/>
            <person name="Kelleher C."/>
            <person name="Kirkpatrick R."/>
            <person name="Kirst M."/>
            <person name="Kohler A."/>
            <person name="Kalluri U."/>
            <person name="Larimer F."/>
            <person name="Leebens-Mack J."/>
            <person name="Leple J.C."/>
            <person name="Locascio P."/>
            <person name="Lou Y."/>
            <person name="Lucas S."/>
            <person name="Martin F."/>
            <person name="Montanini B."/>
            <person name="Napoli C."/>
            <person name="Nelson D.R."/>
            <person name="Nelson C."/>
            <person name="Nieminen K."/>
            <person name="Nilsson O."/>
            <person name="Pereda V."/>
            <person name="Peter G."/>
            <person name="Philippe R."/>
            <person name="Pilate G."/>
            <person name="Poliakov A."/>
            <person name="Razumovskaya J."/>
            <person name="Richardson P."/>
            <person name="Rinaldi C."/>
            <person name="Ritland K."/>
            <person name="Rouze P."/>
            <person name="Ryaboy D."/>
            <person name="Schmutz J."/>
            <person name="Schrader J."/>
            <person name="Segerman B."/>
            <person name="Shin H."/>
            <person name="Siddiqui A."/>
            <person name="Sterky F."/>
            <person name="Terry A."/>
            <person name="Tsai C.J."/>
            <person name="Uberbacher E."/>
            <person name="Unneberg P."/>
            <person name="Vahala J."/>
            <person name="Wall K."/>
            <person name="Wessler S."/>
            <person name="Yang G."/>
            <person name="Yin T."/>
            <person name="Douglas C."/>
            <person name="Marra M."/>
            <person name="Sandberg G."/>
            <person name="Van de Peer Y."/>
            <person name="Rokhsar D."/>
        </authorList>
    </citation>
    <scope>NUCLEOTIDE SEQUENCE [LARGE SCALE GENOMIC DNA]</scope>
    <source>
        <strain evidence="8">cv. Nisqually</strain>
    </source>
</reference>
<dbReference type="FunFam" id="1.10.10.60:FF:000222">
    <property type="entry name" value="Transcription factor MYB36"/>
    <property type="match status" value="1"/>
</dbReference>
<keyword evidence="6" id="KW-0539">Nucleus</keyword>
<evidence type="ECO:0000256" key="6">
    <source>
        <dbReference type="ARBA" id="ARBA00023242"/>
    </source>
</evidence>